<accession>A0ABD3PR33</accession>
<sequence>MASFKLAAAALLSLGFTIAFIPIHSQICFVFLLFDQKRSDIPANHQHNPHRYRQRTTRTPNNLSWQTRTSFITSTPRQIQKSAIQTASLYQNPHAPQKRSSLSMVVTDPTAPVIGKGGMFTASNAENRRVVPEDARGRPTMKIVYVVLESQYQSSMTAAAKRINAGSDNMAVECVGYLLEELRNEDAFEQFKKDVSEANIFIGSLIFVQELAEKVTEVVQPLRDQLDAVLIFPSMPEVMRLNKVGSFTMKNLGQSKSVVADFMKKKKQEDGSSFEEGMLKLLRTLPKVLKFLPSDKAADARTFMMSFQYWLGGSPQNLESLLLMVGQDYVAPIKESMKGKEKVAVEEPVLLPDKAIWHPVAPDIVFETNEKYFEWYNKEFCPDAGIDPATAPTVGIILQKSHINTKDDTHYVSLIAELESRGARVVPIYSGGLDFSGPVEDYFYNSMGKPIVDTVINLTGFALVGGPASQDHKKAAAVLKKLNVPYMCAVPLVFQSFEEWQASELGLHPIQVALQVSLPEIDGAIEPIIYAGREGATGRSVPLADRVNLLADRAMKWANLRTKKSADKKIAITIFSFPPDKGNVGTAAYLDVFDSIKAVLKQLKAEGYDVGDAPDSKEAIMEAVLNDPEARISSPELNVAYRMSTNEYYELTPYAKDLEENWGPAPGNLNSDGQNLVIYGKQFGNVFIGVQPSFGYEGDPMRLLFAKSASPHHGFAAYYTYLEKVFQADAVLHFGTHGSLEFMPGKQVGMSGTCYPDRLINSLPSAYLYAANNPSEATIAKRRSYSATVSYLTPPAENAGLYKGLKELKELISSYQGLRENEGRGPAIINSIVSTAWTCNLDKDIDDLPDLETYDAKNDTLERRDEIAGKVYSQIMQIESRLLPCGLHTVGVPPTAEEAIATLVNIAQLDRPEDKIEGIPRVIAASVGRDINDVYRGNNNGVLADVELNEKITMASRAAVRALVNQSTDANGRVKEVKNFFDEVGGIFGSLIGAKKPWTQSIIDAGFPNVSEERLSPVFAYLEFCLKQVVANNELPGIMELLNGQFLMPAPGGDPIRNPDVLPTGRNMHALDPSAIPTTAAVEVAEDVVRKLLEKLADDNDGAYPESIAFTLWGTDNIKTYGESLAQVLALVGVRPVADSLGRVNKVELIPLEELGRPRIDVVVSCSGVFRDLFINQMNLMDRGIKMAAEADEPLDQNFVRKHALEQAEELGVSLREAACRVFSNSAGSYSANVGLAIENGGWEDETQLQDQFLTRKGFAFNADKPGMMEQQADLFKSALKKVDVTFQNLDSSEISITDVSHYYDSDPTKVVQGLRDDKKKPMSLMADTTTANAQVRTLAETVRLDARTKLLNPKFYEGMLSTGYEGVREIQKRLRNTMGWSATAGEVDNFVFEDANDVFINDPEMQQRLLNTNPNAFRDMVTTFLEANGRGYWETSEENIERLQELYAEVEDRIEGV</sequence>
<evidence type="ECO:0000256" key="6">
    <source>
        <dbReference type="ARBA" id="ARBA00022840"/>
    </source>
</evidence>
<dbReference type="InterPro" id="IPR011771">
    <property type="entry name" value="BchH"/>
</dbReference>
<dbReference type="InterPro" id="IPR022571">
    <property type="entry name" value="Mg_chelatase_H_N"/>
</dbReference>
<comment type="pathway">
    <text evidence="8">Porphyrin-containing compound metabolism.</text>
</comment>
<comment type="caution">
    <text evidence="12">The sequence shown here is derived from an EMBL/GenBank/DDBJ whole genome shotgun (WGS) entry which is preliminary data.</text>
</comment>
<dbReference type="PANTHER" id="PTHR44119">
    <property type="entry name" value="MAGNESIUM-CHELATASE SUBUNIT CHLH, CHLOROPLASTIC"/>
    <property type="match status" value="1"/>
</dbReference>
<dbReference type="NCBIfam" id="TIGR02025">
    <property type="entry name" value="BchH"/>
    <property type="match status" value="1"/>
</dbReference>
<evidence type="ECO:0000259" key="11">
    <source>
        <dbReference type="Pfam" id="PF11965"/>
    </source>
</evidence>
<protein>
    <recommendedName>
        <fullName evidence="2">magnesium chelatase</fullName>
        <ecNumber evidence="2">6.6.1.1</ecNumber>
    </recommendedName>
</protein>
<comment type="catalytic activity">
    <reaction evidence="9">
        <text>protoporphyrin IX + Mg(2+) + ATP + H2O = Mg-protoporphyrin IX + ADP + phosphate + 3 H(+)</text>
        <dbReference type="Rhea" id="RHEA:13961"/>
        <dbReference type="ChEBI" id="CHEBI:15377"/>
        <dbReference type="ChEBI" id="CHEBI:15378"/>
        <dbReference type="ChEBI" id="CHEBI:18420"/>
        <dbReference type="ChEBI" id="CHEBI:30616"/>
        <dbReference type="ChEBI" id="CHEBI:43474"/>
        <dbReference type="ChEBI" id="CHEBI:57306"/>
        <dbReference type="ChEBI" id="CHEBI:60492"/>
        <dbReference type="ChEBI" id="CHEBI:456216"/>
        <dbReference type="EC" id="6.6.1.1"/>
    </reaction>
</comment>
<reference evidence="12 13" key="1">
    <citation type="journal article" date="2020" name="G3 (Bethesda)">
        <title>Improved Reference Genome for Cyclotella cryptica CCMP332, a Model for Cell Wall Morphogenesis, Salinity Adaptation, and Lipid Production in Diatoms (Bacillariophyta).</title>
        <authorList>
            <person name="Roberts W.R."/>
            <person name="Downey K.M."/>
            <person name="Ruck E.C."/>
            <person name="Traller J.C."/>
            <person name="Alverson A.J."/>
        </authorList>
    </citation>
    <scope>NUCLEOTIDE SEQUENCE [LARGE SCALE GENOMIC DNA]</scope>
    <source>
        <strain evidence="12 13">CCMP332</strain>
    </source>
</reference>
<proteinExistence type="inferred from homology"/>
<keyword evidence="3" id="KW-0602">Photosynthesis</keyword>
<evidence type="ECO:0000256" key="5">
    <source>
        <dbReference type="ARBA" id="ARBA00022741"/>
    </source>
</evidence>
<evidence type="ECO:0000256" key="7">
    <source>
        <dbReference type="ARBA" id="ARBA00023171"/>
    </source>
</evidence>
<dbReference type="NCBIfam" id="NF009140">
    <property type="entry name" value="PRK12493.1"/>
    <property type="match status" value="1"/>
</dbReference>
<evidence type="ECO:0000313" key="12">
    <source>
        <dbReference type="EMBL" id="KAL3790282.1"/>
    </source>
</evidence>
<feature type="domain" description="Magnesium chelatase subunit H N-terminal" evidence="11">
    <location>
        <begin position="142"/>
        <end position="304"/>
    </location>
</feature>
<keyword evidence="6" id="KW-0067">ATP-binding</keyword>
<dbReference type="GO" id="GO:0015979">
    <property type="term" value="P:photosynthesis"/>
    <property type="evidence" value="ECO:0007669"/>
    <property type="project" value="UniProtKB-KW"/>
</dbReference>
<keyword evidence="5" id="KW-0547">Nucleotide-binding</keyword>
<name>A0ABD3PR33_9STRA</name>
<evidence type="ECO:0000259" key="10">
    <source>
        <dbReference type="Pfam" id="PF02514"/>
    </source>
</evidence>
<evidence type="ECO:0000256" key="2">
    <source>
        <dbReference type="ARBA" id="ARBA00012825"/>
    </source>
</evidence>
<dbReference type="GO" id="GO:0005524">
    <property type="term" value="F:ATP binding"/>
    <property type="evidence" value="ECO:0007669"/>
    <property type="project" value="UniProtKB-KW"/>
</dbReference>
<evidence type="ECO:0000256" key="3">
    <source>
        <dbReference type="ARBA" id="ARBA00022531"/>
    </source>
</evidence>
<feature type="domain" description="CobN/magnesium chelatase" evidence="10">
    <location>
        <begin position="308"/>
        <end position="1440"/>
    </location>
</feature>
<evidence type="ECO:0000256" key="9">
    <source>
        <dbReference type="ARBA" id="ARBA00048693"/>
    </source>
</evidence>
<dbReference type="CDD" id="cd10150">
    <property type="entry name" value="CobN_like"/>
    <property type="match status" value="1"/>
</dbReference>
<comment type="similarity">
    <text evidence="1">Belongs to the Mg-chelatase subunit H family.</text>
</comment>
<dbReference type="EMBL" id="JABMIG020000130">
    <property type="protein sequence ID" value="KAL3790282.1"/>
    <property type="molecule type" value="Genomic_DNA"/>
</dbReference>
<keyword evidence="7" id="KW-0149">Chlorophyll biosynthesis</keyword>
<keyword evidence="13" id="KW-1185">Reference proteome</keyword>
<dbReference type="Pfam" id="PF02514">
    <property type="entry name" value="CobN-Mg_chel"/>
    <property type="match status" value="1"/>
</dbReference>
<organism evidence="12 13">
    <name type="scientific">Cyclotella cryptica</name>
    <dbReference type="NCBI Taxonomy" id="29204"/>
    <lineage>
        <taxon>Eukaryota</taxon>
        <taxon>Sar</taxon>
        <taxon>Stramenopiles</taxon>
        <taxon>Ochrophyta</taxon>
        <taxon>Bacillariophyta</taxon>
        <taxon>Coscinodiscophyceae</taxon>
        <taxon>Thalassiosirophycidae</taxon>
        <taxon>Stephanodiscales</taxon>
        <taxon>Stephanodiscaceae</taxon>
        <taxon>Cyclotella</taxon>
    </lineage>
</organism>
<dbReference type="GO" id="GO:0016851">
    <property type="term" value="F:magnesium chelatase activity"/>
    <property type="evidence" value="ECO:0007669"/>
    <property type="project" value="UniProtKB-EC"/>
</dbReference>
<keyword evidence="4" id="KW-0436">Ligase</keyword>
<dbReference type="PANTHER" id="PTHR44119:SF1">
    <property type="entry name" value="MAGNESIUM-CHELATASE SUBUNIT CHLH, CHLOROPLASTIC"/>
    <property type="match status" value="1"/>
</dbReference>
<evidence type="ECO:0000256" key="1">
    <source>
        <dbReference type="ARBA" id="ARBA00010851"/>
    </source>
</evidence>
<evidence type="ECO:0000256" key="8">
    <source>
        <dbReference type="ARBA" id="ARBA00023444"/>
    </source>
</evidence>
<dbReference type="GO" id="GO:0015995">
    <property type="term" value="P:chlorophyll biosynthetic process"/>
    <property type="evidence" value="ECO:0007669"/>
    <property type="project" value="UniProtKB-KW"/>
</dbReference>
<evidence type="ECO:0000313" key="13">
    <source>
        <dbReference type="Proteomes" id="UP001516023"/>
    </source>
</evidence>
<evidence type="ECO:0000256" key="4">
    <source>
        <dbReference type="ARBA" id="ARBA00022598"/>
    </source>
</evidence>
<dbReference type="InterPro" id="IPR003672">
    <property type="entry name" value="CobN/Mg_chltase"/>
</dbReference>
<dbReference type="Proteomes" id="UP001516023">
    <property type="component" value="Unassembled WGS sequence"/>
</dbReference>
<dbReference type="Pfam" id="PF11965">
    <property type="entry name" value="DUF3479"/>
    <property type="match status" value="1"/>
</dbReference>
<dbReference type="EC" id="6.6.1.1" evidence="2"/>
<gene>
    <name evidence="12" type="ORF">HJC23_002908</name>
</gene>